<dbReference type="GO" id="GO:0005524">
    <property type="term" value="F:ATP binding"/>
    <property type="evidence" value="ECO:0007669"/>
    <property type="project" value="UniProtKB-KW"/>
</dbReference>
<evidence type="ECO:0000313" key="8">
    <source>
        <dbReference type="EMBL" id="RII41091.1"/>
    </source>
</evidence>
<dbReference type="PROSITE" id="PS51194">
    <property type="entry name" value="HELICASE_CTER"/>
    <property type="match status" value="1"/>
</dbReference>
<evidence type="ECO:0000259" key="7">
    <source>
        <dbReference type="PROSITE" id="PS51194"/>
    </source>
</evidence>
<dbReference type="PROSITE" id="PS51192">
    <property type="entry name" value="HELICASE_ATP_BIND_1"/>
    <property type="match status" value="1"/>
</dbReference>
<dbReference type="PANTHER" id="PTHR43519">
    <property type="entry name" value="ATP-DEPENDENT RNA HELICASE HRPB"/>
    <property type="match status" value="1"/>
</dbReference>
<dbReference type="SMART" id="SM00490">
    <property type="entry name" value="HELICc"/>
    <property type="match status" value="1"/>
</dbReference>
<dbReference type="GO" id="GO:0003676">
    <property type="term" value="F:nucleic acid binding"/>
    <property type="evidence" value="ECO:0007669"/>
    <property type="project" value="InterPro"/>
</dbReference>
<dbReference type="Gene3D" id="3.40.50.300">
    <property type="entry name" value="P-loop containing nucleotide triphosphate hydrolases"/>
    <property type="match status" value="2"/>
</dbReference>
<protein>
    <submittedName>
        <fullName evidence="8">ATP-dependent helicase HrpB</fullName>
    </submittedName>
</protein>
<keyword evidence="4" id="KW-0067">ATP-binding</keyword>
<dbReference type="Proteomes" id="UP000265419">
    <property type="component" value="Unassembled WGS sequence"/>
</dbReference>
<dbReference type="RefSeq" id="WP_119425826.1">
    <property type="nucleotide sequence ID" value="NZ_QQXK01000037.1"/>
</dbReference>
<comment type="caution">
    <text evidence="8">The sequence shown here is derived from an EMBL/GenBank/DDBJ whole genome shotgun (WGS) entry which is preliminary data.</text>
</comment>
<dbReference type="GO" id="GO:0016787">
    <property type="term" value="F:hydrolase activity"/>
    <property type="evidence" value="ECO:0007669"/>
    <property type="project" value="UniProtKB-KW"/>
</dbReference>
<dbReference type="AlphaFoldDB" id="A0A399J6L3"/>
<reference evidence="8 9" key="1">
    <citation type="submission" date="2018-07" db="EMBL/GenBank/DDBJ databases">
        <title>Arthrobacter sp. nov., isolated from raw cow's milk with high bacterial count.</title>
        <authorList>
            <person name="Hahne J."/>
            <person name="Isele D."/>
            <person name="Lipski A."/>
        </authorList>
    </citation>
    <scope>NUCLEOTIDE SEQUENCE [LARGE SCALE GENOMIC DNA]</scope>
    <source>
        <strain evidence="8 9">JZ R-35</strain>
    </source>
</reference>
<evidence type="ECO:0000256" key="5">
    <source>
        <dbReference type="SAM" id="MobiDB-lite"/>
    </source>
</evidence>
<dbReference type="CDD" id="cd18791">
    <property type="entry name" value="SF2_C_RHA"/>
    <property type="match status" value="1"/>
</dbReference>
<evidence type="ECO:0000259" key="6">
    <source>
        <dbReference type="PROSITE" id="PS51192"/>
    </source>
</evidence>
<keyword evidence="2" id="KW-0378">Hydrolase</keyword>
<dbReference type="Pfam" id="PF00270">
    <property type="entry name" value="DEAD"/>
    <property type="match status" value="1"/>
</dbReference>
<dbReference type="InterPro" id="IPR001650">
    <property type="entry name" value="Helicase_C-like"/>
</dbReference>
<feature type="region of interest" description="Disordered" evidence="5">
    <location>
        <begin position="553"/>
        <end position="573"/>
    </location>
</feature>
<keyword evidence="3 8" id="KW-0347">Helicase</keyword>
<dbReference type="SUPFAM" id="SSF52540">
    <property type="entry name" value="P-loop containing nucleoside triphosphate hydrolases"/>
    <property type="match status" value="1"/>
</dbReference>
<feature type="domain" description="Helicase ATP-binding" evidence="6">
    <location>
        <begin position="29"/>
        <end position="212"/>
    </location>
</feature>
<evidence type="ECO:0000313" key="9">
    <source>
        <dbReference type="Proteomes" id="UP000265419"/>
    </source>
</evidence>
<evidence type="ECO:0000256" key="1">
    <source>
        <dbReference type="ARBA" id="ARBA00022741"/>
    </source>
</evidence>
<name>A0A399J6L3_9MICC</name>
<accession>A0A399J6L3</accession>
<dbReference type="InterPro" id="IPR007502">
    <property type="entry name" value="Helicase-assoc_dom"/>
</dbReference>
<dbReference type="PROSITE" id="PS00690">
    <property type="entry name" value="DEAH_ATP_HELICASE"/>
    <property type="match status" value="1"/>
</dbReference>
<dbReference type="NCBIfam" id="TIGR01970">
    <property type="entry name" value="DEAH_box_HrpB"/>
    <property type="match status" value="1"/>
</dbReference>
<feature type="domain" description="Helicase C-terminal" evidence="7">
    <location>
        <begin position="242"/>
        <end position="420"/>
    </location>
</feature>
<dbReference type="Gene3D" id="1.20.120.1080">
    <property type="match status" value="1"/>
</dbReference>
<dbReference type="SMART" id="SM00847">
    <property type="entry name" value="HA2"/>
    <property type="match status" value="1"/>
</dbReference>
<dbReference type="SMART" id="SM00487">
    <property type="entry name" value="DEXDc"/>
    <property type="match status" value="1"/>
</dbReference>
<evidence type="ECO:0000256" key="3">
    <source>
        <dbReference type="ARBA" id="ARBA00022806"/>
    </source>
</evidence>
<evidence type="ECO:0000256" key="2">
    <source>
        <dbReference type="ARBA" id="ARBA00022801"/>
    </source>
</evidence>
<evidence type="ECO:0000256" key="4">
    <source>
        <dbReference type="ARBA" id="ARBA00022840"/>
    </source>
</evidence>
<proteinExistence type="predicted"/>
<dbReference type="InterPro" id="IPR011545">
    <property type="entry name" value="DEAD/DEAH_box_helicase_dom"/>
</dbReference>
<dbReference type="InterPro" id="IPR010225">
    <property type="entry name" value="HrpB"/>
</dbReference>
<dbReference type="Pfam" id="PF00271">
    <property type="entry name" value="Helicase_C"/>
    <property type="match status" value="1"/>
</dbReference>
<dbReference type="EMBL" id="QQXK01000037">
    <property type="protein sequence ID" value="RII41091.1"/>
    <property type="molecule type" value="Genomic_DNA"/>
</dbReference>
<dbReference type="InterPro" id="IPR014001">
    <property type="entry name" value="Helicase_ATP-bd"/>
</dbReference>
<dbReference type="GO" id="GO:0004386">
    <property type="term" value="F:helicase activity"/>
    <property type="evidence" value="ECO:0007669"/>
    <property type="project" value="UniProtKB-KW"/>
</dbReference>
<keyword evidence="1" id="KW-0547">Nucleotide-binding</keyword>
<sequence length="903" mass="94311">MSALFDLSHLGRGLTFASVLPELGRSLAPLPDGAAPALVVQAPPGTGKTTLVPPAVANAVALAAGAAPGPATGGDRARNRSAHEARVIVTQPRRVAARSTARRLASLDGSPLGERVGYAVRGERKAGPGTLIEFVTPGLLLRRLLADPELSGVAAVVVDEVHERQLDTDLLLGLLGEVRELREDLTLVAMSATLDAPRFASLLGTESSPAPLVDSPSALFPLTVSWAPAAGPRQDSRGVTREFLDHVARTAAEAHARTLATSPEADALVFLPGAREVSRVAETLARLAPHAEVLQLHGQVPPREQDRAVSGREPGGAPRLIVSTSLAESSLTVPGVRLVIDAGLSREPRRDAARGMSGLVTVAASRASAEQRAGRAARLGPGEVVRCYDERTFAAAPANVTPEMLTADLTAAALDLAVWGTPRGEGLRLPDAPLAPALDDAEATLRSLGAIGPDGRATPAGEALASMPVDPRWGRALVDASRMAAASSPNGAARERALADVALAVAVATGDVRADGGDLDRAVGQARNGSLRGVEAVRREAKRLGRLAADALGERGASRASAPERPTAVGHSGAPGVGEIVALAWPERVARRAAPGVYLLASGTRAGLPEGSPLAAHEWLAIAEVQRAEGHAAAGTGAVIRAAAALDEEAALEVAAPLLRDEVVARFESGRVQARRVRALGAIELASTPVKPTPEDGARAVADALREQGLGTLHFTEGAEALRRRLAFLHLHLGEPWPDVSDAALLARLDDWLGPELERIGAGTPAAKVDLHDPLRRLLPWPEAARLDELAPQRLAVPSGNTAAIEYPAVGEDSQPVVAVKLQECFGWADTPRLADGRAPVLFHLLSPGRKPLAVTSDLASFWSGPYAQVRSEMRGRYPKHPWPEDPWSAQATHLTKRRLEGR</sequence>
<gene>
    <name evidence="8" type="primary">hrpB</name>
    <name evidence="8" type="ORF">DWB68_14455</name>
</gene>
<dbReference type="InterPro" id="IPR027417">
    <property type="entry name" value="P-loop_NTPase"/>
</dbReference>
<organism evidence="8 9">
    <name type="scientific">Galactobacter valiniphilus</name>
    <dbReference type="NCBI Taxonomy" id="2676122"/>
    <lineage>
        <taxon>Bacteria</taxon>
        <taxon>Bacillati</taxon>
        <taxon>Actinomycetota</taxon>
        <taxon>Actinomycetes</taxon>
        <taxon>Micrococcales</taxon>
        <taxon>Micrococcaceae</taxon>
        <taxon>Galactobacter</taxon>
    </lineage>
</organism>
<dbReference type="Pfam" id="PF08482">
    <property type="entry name" value="HrpB_C"/>
    <property type="match status" value="1"/>
</dbReference>
<keyword evidence="9" id="KW-1185">Reference proteome</keyword>
<dbReference type="InterPro" id="IPR002464">
    <property type="entry name" value="DNA/RNA_helicase_DEAH_CS"/>
</dbReference>
<feature type="region of interest" description="Disordered" evidence="5">
    <location>
        <begin position="881"/>
        <end position="903"/>
    </location>
</feature>
<dbReference type="PANTHER" id="PTHR43519:SF1">
    <property type="entry name" value="ATP-DEPENDENT RNA HELICASE HRPB"/>
    <property type="match status" value="1"/>
</dbReference>
<dbReference type="InterPro" id="IPR013689">
    <property type="entry name" value="RNA_helicase_ATP-dep_HrpB_C"/>
</dbReference>